<sequence length="263" mass="28226">MSENQPPITPEEEREIRETLRQLSVPKARPEFRAKMKSQFTEAGSPDVYPMTSSNTASDRGFKRGLVWGGLAAAAALALFLFTQPASSPSWTASVTNGPSELVVDGETIHTADSQTLGANATVYNPGPNALVIGIEDVIQCVLAPNTEIVLGTTTKDGKSELSATLDQGQMMAVTGPEFPGLTLTTEEAEIRITGTLFGMLKEADSTCVCVFEGKVLAKLNGELITIPEESRLTLFSNQDPIPMSLYPLSLKEEEMKGMLASR</sequence>
<evidence type="ECO:0000313" key="2">
    <source>
        <dbReference type="EMBL" id="NNF08023.1"/>
    </source>
</evidence>
<dbReference type="Pfam" id="PF04773">
    <property type="entry name" value="FecR"/>
    <property type="match status" value="1"/>
</dbReference>
<name>A0A7Y2EGP1_UNCEI</name>
<gene>
    <name evidence="2" type="ORF">HKN21_14765</name>
</gene>
<organism evidence="2 3">
    <name type="scientific">Eiseniibacteriota bacterium</name>
    <dbReference type="NCBI Taxonomy" id="2212470"/>
    <lineage>
        <taxon>Bacteria</taxon>
        <taxon>Candidatus Eiseniibacteriota</taxon>
    </lineage>
</organism>
<proteinExistence type="predicted"/>
<evidence type="ECO:0000313" key="3">
    <source>
        <dbReference type="Proteomes" id="UP000547674"/>
    </source>
</evidence>
<feature type="domain" description="FecR protein" evidence="1">
    <location>
        <begin position="133"/>
        <end position="216"/>
    </location>
</feature>
<dbReference type="Proteomes" id="UP000547674">
    <property type="component" value="Unassembled WGS sequence"/>
</dbReference>
<protein>
    <recommendedName>
        <fullName evidence="1">FecR protein domain-containing protein</fullName>
    </recommendedName>
</protein>
<comment type="caution">
    <text evidence="2">The sequence shown here is derived from an EMBL/GenBank/DDBJ whole genome shotgun (WGS) entry which is preliminary data.</text>
</comment>
<dbReference type="EMBL" id="JABDJR010000596">
    <property type="protein sequence ID" value="NNF08023.1"/>
    <property type="molecule type" value="Genomic_DNA"/>
</dbReference>
<reference evidence="2 3" key="1">
    <citation type="submission" date="2020-03" db="EMBL/GenBank/DDBJ databases">
        <title>Metabolic flexibility allows generalist bacteria to become dominant in a frequently disturbed ecosystem.</title>
        <authorList>
            <person name="Chen Y.-J."/>
            <person name="Leung P.M."/>
            <person name="Bay S.K."/>
            <person name="Hugenholtz P."/>
            <person name="Kessler A.J."/>
            <person name="Shelley G."/>
            <person name="Waite D.W."/>
            <person name="Cook P.L."/>
            <person name="Greening C."/>
        </authorList>
    </citation>
    <scope>NUCLEOTIDE SEQUENCE [LARGE SCALE GENOMIC DNA]</scope>
    <source>
        <strain evidence="2">SS_bin_28</strain>
    </source>
</reference>
<dbReference type="InterPro" id="IPR006860">
    <property type="entry name" value="FecR"/>
</dbReference>
<accession>A0A7Y2EGP1</accession>
<dbReference type="AlphaFoldDB" id="A0A7Y2EGP1"/>
<evidence type="ECO:0000259" key="1">
    <source>
        <dbReference type="Pfam" id="PF04773"/>
    </source>
</evidence>